<keyword evidence="1" id="KW-0805">Transcription regulation</keyword>
<reference evidence="5" key="1">
    <citation type="journal article" date="2014" name="Int. J. Syst. Evol. Microbiol.">
        <title>Complete genome sequence of Corynebacterium casei LMG S-19264T (=DSM 44701T), isolated from a smear-ripened cheese.</title>
        <authorList>
            <consortium name="US DOE Joint Genome Institute (JGI-PGF)"/>
            <person name="Walter F."/>
            <person name="Albersmeier A."/>
            <person name="Kalinowski J."/>
            <person name="Ruckert C."/>
        </authorList>
    </citation>
    <scope>NUCLEOTIDE SEQUENCE</scope>
    <source>
        <strain evidence="5">VKM B-2789</strain>
    </source>
</reference>
<sequence>MNVTAIPRPSRDPHRHAAPQVFDYLRERIVNLQLPPGTVIARAELQQLFGFSSTPVRDALLRLQEESLVEIFPQHATVVSPIDLKLARQAQFLRRSIEHEAVRTLALMDDTERRSVVAPLETAIDIQAALLGRGDLEAFHVADRDFHRLFFEAVGVPDLWVLARRHAGHIDRIRRLHLPIPGKAEQVIADHRAIVAGIAAGNAAQAEAALRNHLSKSLAFTPDLRARWPAYFRD</sequence>
<keyword evidence="2" id="KW-0238">DNA-binding</keyword>
<dbReference type="InterPro" id="IPR011711">
    <property type="entry name" value="GntR_C"/>
</dbReference>
<dbReference type="GO" id="GO:0003700">
    <property type="term" value="F:DNA-binding transcription factor activity"/>
    <property type="evidence" value="ECO:0007669"/>
    <property type="project" value="InterPro"/>
</dbReference>
<dbReference type="Gene3D" id="1.20.120.530">
    <property type="entry name" value="GntR ligand-binding domain-like"/>
    <property type="match status" value="1"/>
</dbReference>
<dbReference type="InterPro" id="IPR000524">
    <property type="entry name" value="Tscrpt_reg_HTH_GntR"/>
</dbReference>
<name>A0A9W6N8L0_9HYPH</name>
<feature type="domain" description="HTH gntR-type" evidence="4">
    <location>
        <begin position="15"/>
        <end position="82"/>
    </location>
</feature>
<gene>
    <name evidence="5" type="ORF">GCM10017653_05480</name>
</gene>
<dbReference type="PROSITE" id="PS50949">
    <property type="entry name" value="HTH_GNTR"/>
    <property type="match status" value="1"/>
</dbReference>
<dbReference type="SMART" id="SM00345">
    <property type="entry name" value="HTH_GNTR"/>
    <property type="match status" value="1"/>
</dbReference>
<dbReference type="InterPro" id="IPR008920">
    <property type="entry name" value="TF_FadR/GntR_C"/>
</dbReference>
<evidence type="ECO:0000259" key="4">
    <source>
        <dbReference type="PROSITE" id="PS50949"/>
    </source>
</evidence>
<evidence type="ECO:0000256" key="3">
    <source>
        <dbReference type="ARBA" id="ARBA00023163"/>
    </source>
</evidence>
<evidence type="ECO:0000313" key="5">
    <source>
        <dbReference type="EMBL" id="GLK82479.1"/>
    </source>
</evidence>
<dbReference type="InterPro" id="IPR036388">
    <property type="entry name" value="WH-like_DNA-bd_sf"/>
</dbReference>
<evidence type="ECO:0000256" key="1">
    <source>
        <dbReference type="ARBA" id="ARBA00023015"/>
    </source>
</evidence>
<protein>
    <submittedName>
        <fullName evidence="5">Transcriptional regulator</fullName>
    </submittedName>
</protein>
<evidence type="ECO:0000256" key="2">
    <source>
        <dbReference type="ARBA" id="ARBA00023125"/>
    </source>
</evidence>
<dbReference type="EMBL" id="BSFM01000003">
    <property type="protein sequence ID" value="GLK82479.1"/>
    <property type="molecule type" value="Genomic_DNA"/>
</dbReference>
<dbReference type="SUPFAM" id="SSF46785">
    <property type="entry name" value="Winged helix' DNA-binding domain"/>
    <property type="match status" value="1"/>
</dbReference>
<dbReference type="Pfam" id="PF00392">
    <property type="entry name" value="GntR"/>
    <property type="match status" value="1"/>
</dbReference>
<keyword evidence="3" id="KW-0804">Transcription</keyword>
<accession>A0A9W6N8L0</accession>
<dbReference type="InterPro" id="IPR036390">
    <property type="entry name" value="WH_DNA-bd_sf"/>
</dbReference>
<dbReference type="SMART" id="SM00895">
    <property type="entry name" value="FCD"/>
    <property type="match status" value="1"/>
</dbReference>
<organism evidence="5 6">
    <name type="scientific">Ancylobacter defluvii</name>
    <dbReference type="NCBI Taxonomy" id="1282440"/>
    <lineage>
        <taxon>Bacteria</taxon>
        <taxon>Pseudomonadati</taxon>
        <taxon>Pseudomonadota</taxon>
        <taxon>Alphaproteobacteria</taxon>
        <taxon>Hyphomicrobiales</taxon>
        <taxon>Xanthobacteraceae</taxon>
        <taxon>Ancylobacter</taxon>
    </lineage>
</organism>
<evidence type="ECO:0000313" key="6">
    <source>
        <dbReference type="Proteomes" id="UP001143330"/>
    </source>
</evidence>
<dbReference type="PANTHER" id="PTHR43537:SF45">
    <property type="entry name" value="GNTR FAMILY REGULATORY PROTEIN"/>
    <property type="match status" value="1"/>
</dbReference>
<reference evidence="5" key="2">
    <citation type="submission" date="2023-01" db="EMBL/GenBank/DDBJ databases">
        <authorList>
            <person name="Sun Q."/>
            <person name="Evtushenko L."/>
        </authorList>
    </citation>
    <scope>NUCLEOTIDE SEQUENCE</scope>
    <source>
        <strain evidence="5">VKM B-2789</strain>
    </source>
</reference>
<dbReference type="GO" id="GO:0003677">
    <property type="term" value="F:DNA binding"/>
    <property type="evidence" value="ECO:0007669"/>
    <property type="project" value="UniProtKB-KW"/>
</dbReference>
<dbReference type="Pfam" id="PF07729">
    <property type="entry name" value="FCD"/>
    <property type="match status" value="1"/>
</dbReference>
<dbReference type="SUPFAM" id="SSF48008">
    <property type="entry name" value="GntR ligand-binding domain-like"/>
    <property type="match status" value="1"/>
</dbReference>
<dbReference type="RefSeq" id="WP_213363127.1">
    <property type="nucleotide sequence ID" value="NZ_BSFM01000003.1"/>
</dbReference>
<dbReference type="Proteomes" id="UP001143330">
    <property type="component" value="Unassembled WGS sequence"/>
</dbReference>
<dbReference type="AlphaFoldDB" id="A0A9W6N8L0"/>
<comment type="caution">
    <text evidence="5">The sequence shown here is derived from an EMBL/GenBank/DDBJ whole genome shotgun (WGS) entry which is preliminary data.</text>
</comment>
<keyword evidence="6" id="KW-1185">Reference proteome</keyword>
<dbReference type="Gene3D" id="1.10.10.10">
    <property type="entry name" value="Winged helix-like DNA-binding domain superfamily/Winged helix DNA-binding domain"/>
    <property type="match status" value="1"/>
</dbReference>
<dbReference type="PANTHER" id="PTHR43537">
    <property type="entry name" value="TRANSCRIPTIONAL REGULATOR, GNTR FAMILY"/>
    <property type="match status" value="1"/>
</dbReference>
<proteinExistence type="predicted"/>